<dbReference type="EMBL" id="JBBPBM010000011">
    <property type="protein sequence ID" value="KAK8564459.1"/>
    <property type="molecule type" value="Genomic_DNA"/>
</dbReference>
<evidence type="ECO:0000313" key="1">
    <source>
        <dbReference type="EMBL" id="KAK8564459.1"/>
    </source>
</evidence>
<evidence type="ECO:0000313" key="2">
    <source>
        <dbReference type="Proteomes" id="UP001472677"/>
    </source>
</evidence>
<reference evidence="1 2" key="1">
    <citation type="journal article" date="2024" name="G3 (Bethesda)">
        <title>Genome assembly of Hibiscus sabdariffa L. provides insights into metabolisms of medicinal natural products.</title>
        <authorList>
            <person name="Kim T."/>
        </authorList>
    </citation>
    <scope>NUCLEOTIDE SEQUENCE [LARGE SCALE GENOMIC DNA]</scope>
    <source>
        <strain evidence="1">TK-2024</strain>
        <tissue evidence="1">Old leaves</tissue>
    </source>
</reference>
<protein>
    <submittedName>
        <fullName evidence="1">Uncharacterized protein</fullName>
    </submittedName>
</protein>
<keyword evidence="2" id="KW-1185">Reference proteome</keyword>
<proteinExistence type="predicted"/>
<accession>A0ABR2ER02</accession>
<name>A0ABR2ER02_9ROSI</name>
<gene>
    <name evidence="1" type="ORF">V6N12_036582</name>
</gene>
<sequence>MVPLLLKLHAAHEIGLHGAEPRHLHMAFCPHILSSTWLAAAQPDTAPMERLSQSKRDLLFFYWQYVSISRCGSLNALRDIY</sequence>
<comment type="caution">
    <text evidence="1">The sequence shown here is derived from an EMBL/GenBank/DDBJ whole genome shotgun (WGS) entry which is preliminary data.</text>
</comment>
<organism evidence="1 2">
    <name type="scientific">Hibiscus sabdariffa</name>
    <name type="common">roselle</name>
    <dbReference type="NCBI Taxonomy" id="183260"/>
    <lineage>
        <taxon>Eukaryota</taxon>
        <taxon>Viridiplantae</taxon>
        <taxon>Streptophyta</taxon>
        <taxon>Embryophyta</taxon>
        <taxon>Tracheophyta</taxon>
        <taxon>Spermatophyta</taxon>
        <taxon>Magnoliopsida</taxon>
        <taxon>eudicotyledons</taxon>
        <taxon>Gunneridae</taxon>
        <taxon>Pentapetalae</taxon>
        <taxon>rosids</taxon>
        <taxon>malvids</taxon>
        <taxon>Malvales</taxon>
        <taxon>Malvaceae</taxon>
        <taxon>Malvoideae</taxon>
        <taxon>Hibiscus</taxon>
    </lineage>
</organism>
<dbReference type="Proteomes" id="UP001472677">
    <property type="component" value="Unassembled WGS sequence"/>
</dbReference>